<dbReference type="Proteomes" id="UP000190961">
    <property type="component" value="Unassembled WGS sequence"/>
</dbReference>
<reference evidence="3 4" key="1">
    <citation type="submission" date="2017-02" db="EMBL/GenBank/DDBJ databases">
        <authorList>
            <person name="Peterson S.W."/>
        </authorList>
    </citation>
    <scope>NUCLEOTIDE SEQUENCE [LARGE SCALE GENOMIC DNA]</scope>
    <source>
        <strain evidence="3 4">DSM 25262</strain>
    </source>
</reference>
<keyword evidence="4" id="KW-1185">Reference proteome</keyword>
<dbReference type="InterPro" id="IPR051910">
    <property type="entry name" value="ComF/GntX_DNA_util-trans"/>
</dbReference>
<dbReference type="STRING" id="688867.SAMN05660236_3151"/>
<gene>
    <name evidence="3" type="ORF">SAMN05660236_3151</name>
</gene>
<dbReference type="PANTHER" id="PTHR47505">
    <property type="entry name" value="DNA UTILIZATION PROTEIN YHGH"/>
    <property type="match status" value="1"/>
</dbReference>
<dbReference type="Gene3D" id="3.40.50.2020">
    <property type="match status" value="1"/>
</dbReference>
<accession>A0A1T5LHN8</accession>
<evidence type="ECO:0000256" key="1">
    <source>
        <dbReference type="ARBA" id="ARBA00008007"/>
    </source>
</evidence>
<dbReference type="OrthoDB" id="9779910at2"/>
<dbReference type="InterPro" id="IPR000836">
    <property type="entry name" value="PRTase_dom"/>
</dbReference>
<dbReference type="SUPFAM" id="SSF53271">
    <property type="entry name" value="PRTase-like"/>
    <property type="match status" value="1"/>
</dbReference>
<evidence type="ECO:0000259" key="2">
    <source>
        <dbReference type="Pfam" id="PF00156"/>
    </source>
</evidence>
<dbReference type="Pfam" id="PF00156">
    <property type="entry name" value="Pribosyltran"/>
    <property type="match status" value="1"/>
</dbReference>
<comment type="similarity">
    <text evidence="1">Belongs to the ComF/GntX family.</text>
</comment>
<feature type="domain" description="Phosphoribosyltransferase" evidence="2">
    <location>
        <begin position="138"/>
        <end position="230"/>
    </location>
</feature>
<organism evidence="3 4">
    <name type="scientific">Ohtaekwangia koreensis</name>
    <dbReference type="NCBI Taxonomy" id="688867"/>
    <lineage>
        <taxon>Bacteria</taxon>
        <taxon>Pseudomonadati</taxon>
        <taxon>Bacteroidota</taxon>
        <taxon>Cytophagia</taxon>
        <taxon>Cytophagales</taxon>
        <taxon>Fulvivirgaceae</taxon>
        <taxon>Ohtaekwangia</taxon>
    </lineage>
</organism>
<dbReference type="AlphaFoldDB" id="A0A1T5LHN8"/>
<dbReference type="RefSeq" id="WP_079687703.1">
    <property type="nucleotide sequence ID" value="NZ_FUZU01000002.1"/>
</dbReference>
<dbReference type="EMBL" id="FUZU01000002">
    <property type="protein sequence ID" value="SKC74868.1"/>
    <property type="molecule type" value="Genomic_DNA"/>
</dbReference>
<sequence>MANSLITELFSDFVSLFFPNCCVACSDSLAKGEDLVCTRCILEMPQTNHHKEIQNSLQVRLSNRFELTHAVALFKFAKSSRVQHLLHALKYKNRPEVGIMLGKVLGQRIQDSEMEKSDLIIPVPLHASRKRKRGYNQSAKFAEGLSQKLSVPFSDGILSRKIKTETQTKKSKLNRWQNVSEVFHVKDPLTVRGKRILLVDDVITTGATIEACAHVLKQNGCAEISIVCIAEA</sequence>
<proteinExistence type="inferred from homology"/>
<name>A0A1T5LHN8_9BACT</name>
<dbReference type="InterPro" id="IPR029057">
    <property type="entry name" value="PRTase-like"/>
</dbReference>
<dbReference type="PANTHER" id="PTHR47505:SF1">
    <property type="entry name" value="DNA UTILIZATION PROTEIN YHGH"/>
    <property type="match status" value="1"/>
</dbReference>
<protein>
    <submittedName>
        <fullName evidence="3">ComF family protein</fullName>
    </submittedName>
</protein>
<dbReference type="CDD" id="cd06223">
    <property type="entry name" value="PRTases_typeI"/>
    <property type="match status" value="1"/>
</dbReference>
<evidence type="ECO:0000313" key="3">
    <source>
        <dbReference type="EMBL" id="SKC74868.1"/>
    </source>
</evidence>
<evidence type="ECO:0000313" key="4">
    <source>
        <dbReference type="Proteomes" id="UP000190961"/>
    </source>
</evidence>